<dbReference type="Pfam" id="PF00480">
    <property type="entry name" value="ROK"/>
    <property type="match status" value="2"/>
</dbReference>
<dbReference type="EMBL" id="BDCO01000002">
    <property type="protein sequence ID" value="GAT32068.1"/>
    <property type="molecule type" value="Genomic_DNA"/>
</dbReference>
<name>A0A146G5H1_TERSA</name>
<dbReference type="InterPro" id="IPR043129">
    <property type="entry name" value="ATPase_NBD"/>
</dbReference>
<accession>A0A146G5H1</accession>
<evidence type="ECO:0000313" key="1">
    <source>
        <dbReference type="EMBL" id="GAT32068.1"/>
    </source>
</evidence>
<keyword evidence="1" id="KW-0808">Transferase</keyword>
<dbReference type="GO" id="GO:0016301">
    <property type="term" value="F:kinase activity"/>
    <property type="evidence" value="ECO:0007669"/>
    <property type="project" value="UniProtKB-KW"/>
</dbReference>
<comment type="caution">
    <text evidence="1">The sequence shown here is derived from an EMBL/GenBank/DDBJ whole genome shotgun (WGS) entry which is preliminary data.</text>
</comment>
<dbReference type="OrthoDB" id="9795247at2"/>
<dbReference type="InParanoid" id="A0A146G5H1"/>
<dbReference type="RefSeq" id="WP_075077921.1">
    <property type="nucleotide sequence ID" value="NZ_BDCO01000002.1"/>
</dbReference>
<dbReference type="AlphaFoldDB" id="A0A146G5H1"/>
<dbReference type="NCBIfam" id="NF045942">
    <property type="entry name" value="PolPhglucPhase"/>
    <property type="match status" value="1"/>
</dbReference>
<dbReference type="CDD" id="cd24058">
    <property type="entry name" value="ASKHA_NBD_ROK_PPGK"/>
    <property type="match status" value="1"/>
</dbReference>
<dbReference type="Gene3D" id="3.30.420.40">
    <property type="match status" value="2"/>
</dbReference>
<dbReference type="InterPro" id="IPR000600">
    <property type="entry name" value="ROK"/>
</dbReference>
<dbReference type="PANTHER" id="PTHR18964">
    <property type="entry name" value="ROK (REPRESSOR, ORF, KINASE) FAMILY"/>
    <property type="match status" value="1"/>
</dbReference>
<gene>
    <name evidence="1" type="ORF">TSACC_2465</name>
</gene>
<organism evidence="1 2">
    <name type="scientific">Terrimicrobium sacchariphilum</name>
    <dbReference type="NCBI Taxonomy" id="690879"/>
    <lineage>
        <taxon>Bacteria</taxon>
        <taxon>Pseudomonadati</taxon>
        <taxon>Verrucomicrobiota</taxon>
        <taxon>Terrimicrobiia</taxon>
        <taxon>Terrimicrobiales</taxon>
        <taxon>Terrimicrobiaceae</taxon>
        <taxon>Terrimicrobium</taxon>
    </lineage>
</organism>
<dbReference type="STRING" id="690879.TSACC_2465"/>
<proteinExistence type="predicted"/>
<protein>
    <submittedName>
        <fullName evidence="1">Polyphosphate glucokinase</fullName>
    </submittedName>
</protein>
<dbReference type="PANTHER" id="PTHR18964:SF146">
    <property type="entry name" value="POLYPHOSPHATE GLUCOKINASE"/>
    <property type="match status" value="1"/>
</dbReference>
<keyword evidence="1" id="KW-0418">Kinase</keyword>
<evidence type="ECO:0000313" key="2">
    <source>
        <dbReference type="Proteomes" id="UP000076023"/>
    </source>
</evidence>
<keyword evidence="2" id="KW-1185">Reference proteome</keyword>
<dbReference type="SUPFAM" id="SSF53067">
    <property type="entry name" value="Actin-like ATPase domain"/>
    <property type="match status" value="1"/>
</dbReference>
<dbReference type="Proteomes" id="UP000076023">
    <property type="component" value="Unassembled WGS sequence"/>
</dbReference>
<reference evidence="2" key="1">
    <citation type="journal article" date="2017" name="Genome Announc.">
        <title>Draft Genome Sequence of Terrimicrobium sacchariphilum NM-5T, a Facultative Anaerobic Soil Bacterium of the Class Spartobacteria.</title>
        <authorList>
            <person name="Qiu Y.L."/>
            <person name="Tourlousse D.M."/>
            <person name="Matsuura N."/>
            <person name="Ohashi A."/>
            <person name="Sekiguchi Y."/>
        </authorList>
    </citation>
    <scope>NUCLEOTIDE SEQUENCE [LARGE SCALE GENOMIC DNA]</scope>
    <source>
        <strain evidence="2">NM-5</strain>
    </source>
</reference>
<sequence>MTILGIDIGGTGIKGAPVDVETGALLEERFRLPTPQPALPNAVADVVGEVAKHFNYSGPAGITFPAVVKNGVTYTAANVHESWIGTDAGKLFSEHIGGQATVVNDADAAGIAEMRFGAGRDRNGVVIMLTLGTGIGSAVFLDGKLLPNTEFGHLKIRGKDAEKRASEKVREDKKLSWKEWADRISEYLQELEKLFSPDLFIIGGGVSKKADKFLPHITTRTEVIIVPAQMRNDAGIIGAAYLARGQVVDALPTPLQANS</sequence>